<dbReference type="KEGG" id="ami:Amir_4314"/>
<protein>
    <recommendedName>
        <fullName evidence="3">HEAT repeat domain-containing protein</fullName>
    </recommendedName>
</protein>
<sequence>MFQGLLDDGDPRVRRVAPSALRACDAAVTAMG</sequence>
<evidence type="ECO:0000313" key="1">
    <source>
        <dbReference type="EMBL" id="ACU38167.1"/>
    </source>
</evidence>
<dbReference type="HOGENOM" id="CLU_3387654_0_0_11"/>
<dbReference type="Proteomes" id="UP000002213">
    <property type="component" value="Chromosome"/>
</dbReference>
<reference evidence="1 2" key="1">
    <citation type="journal article" date="2009" name="Stand. Genomic Sci.">
        <title>Complete genome sequence of Actinosynnema mirum type strain (101).</title>
        <authorList>
            <person name="Land M."/>
            <person name="Lapidus A."/>
            <person name="Mayilraj S."/>
            <person name="Chen F."/>
            <person name="Copeland A."/>
            <person name="Del Rio T.G."/>
            <person name="Nolan M."/>
            <person name="Lucas S."/>
            <person name="Tice H."/>
            <person name="Cheng J.F."/>
            <person name="Chertkov O."/>
            <person name="Bruce D."/>
            <person name="Goodwin L."/>
            <person name="Pitluck S."/>
            <person name="Rohde M."/>
            <person name="Goker M."/>
            <person name="Pati A."/>
            <person name="Ivanova N."/>
            <person name="Mavromatis K."/>
            <person name="Chen A."/>
            <person name="Palaniappan K."/>
            <person name="Hauser L."/>
            <person name="Chang Y.J."/>
            <person name="Jeffries C.C."/>
            <person name="Brettin T."/>
            <person name="Detter J.C."/>
            <person name="Han C."/>
            <person name="Chain P."/>
            <person name="Tindall B.J."/>
            <person name="Bristow J."/>
            <person name="Eisen J.A."/>
            <person name="Markowitz V."/>
            <person name="Hugenholtz P."/>
            <person name="Kyrpides N.C."/>
            <person name="Klenk H.P."/>
        </authorList>
    </citation>
    <scope>NUCLEOTIDE SEQUENCE [LARGE SCALE GENOMIC DNA]</scope>
    <source>
        <strain evidence="2">ATCC 29888 / DSM 43827 / JCM 3225 / NBRC 14064 / NCIMB 13271 / NRRL B-12336 / IMRU 3971 / 101</strain>
    </source>
</reference>
<proteinExistence type="predicted"/>
<evidence type="ECO:0008006" key="3">
    <source>
        <dbReference type="Google" id="ProtNLM"/>
    </source>
</evidence>
<dbReference type="EMBL" id="CP001630">
    <property type="protein sequence ID" value="ACU38167.1"/>
    <property type="molecule type" value="Genomic_DNA"/>
</dbReference>
<name>C6WIS7_ACTMD</name>
<keyword evidence="2" id="KW-1185">Reference proteome</keyword>
<dbReference type="STRING" id="446462.Amir_4314"/>
<dbReference type="AlphaFoldDB" id="C6WIS7"/>
<evidence type="ECO:0000313" key="2">
    <source>
        <dbReference type="Proteomes" id="UP000002213"/>
    </source>
</evidence>
<gene>
    <name evidence="1" type="ordered locus">Amir_4314</name>
</gene>
<accession>C6WIS7</accession>
<organism evidence="1 2">
    <name type="scientific">Actinosynnema mirum (strain ATCC 29888 / DSM 43827 / JCM 3225 / NBRC 14064 / NCIMB 13271 / NRRL B-12336 / IMRU 3971 / 101)</name>
    <dbReference type="NCBI Taxonomy" id="446462"/>
    <lineage>
        <taxon>Bacteria</taxon>
        <taxon>Bacillati</taxon>
        <taxon>Actinomycetota</taxon>
        <taxon>Actinomycetes</taxon>
        <taxon>Pseudonocardiales</taxon>
        <taxon>Pseudonocardiaceae</taxon>
        <taxon>Actinosynnema</taxon>
    </lineage>
</organism>